<feature type="region of interest" description="Disordered" evidence="14">
    <location>
        <begin position="97"/>
        <end position="170"/>
    </location>
</feature>
<dbReference type="SUPFAM" id="SSF47384">
    <property type="entry name" value="Homodimeric domain of signal transducing histidine kinase"/>
    <property type="match status" value="1"/>
</dbReference>
<evidence type="ECO:0000256" key="8">
    <source>
        <dbReference type="ARBA" id="ARBA00022741"/>
    </source>
</evidence>
<dbReference type="CDD" id="cd00082">
    <property type="entry name" value="HisKA"/>
    <property type="match status" value="1"/>
</dbReference>
<feature type="domain" description="Histidine kinase" evidence="16">
    <location>
        <begin position="311"/>
        <end position="525"/>
    </location>
</feature>
<evidence type="ECO:0000259" key="16">
    <source>
        <dbReference type="PROSITE" id="PS50109"/>
    </source>
</evidence>
<dbReference type="InterPro" id="IPR004358">
    <property type="entry name" value="Sig_transdc_His_kin-like_C"/>
</dbReference>
<dbReference type="PANTHER" id="PTHR45528">
    <property type="entry name" value="SENSOR HISTIDINE KINASE CPXA"/>
    <property type="match status" value="1"/>
</dbReference>
<dbReference type="InterPro" id="IPR036097">
    <property type="entry name" value="HisK_dim/P_sf"/>
</dbReference>
<dbReference type="InterPro" id="IPR036890">
    <property type="entry name" value="HATPase_C_sf"/>
</dbReference>
<keyword evidence="19" id="KW-1185">Reference proteome</keyword>
<keyword evidence="11 15" id="KW-1133">Transmembrane helix</keyword>
<dbReference type="Gene3D" id="6.10.340.10">
    <property type="match status" value="1"/>
</dbReference>
<dbReference type="Gene3D" id="3.30.565.10">
    <property type="entry name" value="Histidine kinase-like ATPase, C-terminal domain"/>
    <property type="match status" value="1"/>
</dbReference>
<dbReference type="InterPro" id="IPR003594">
    <property type="entry name" value="HATPase_dom"/>
</dbReference>
<dbReference type="EMBL" id="QZCH01000002">
    <property type="protein sequence ID" value="RJG50459.1"/>
    <property type="molecule type" value="Genomic_DNA"/>
</dbReference>
<dbReference type="AlphaFoldDB" id="A0A418YIL8"/>
<dbReference type="PROSITE" id="PS50885">
    <property type="entry name" value="HAMP"/>
    <property type="match status" value="1"/>
</dbReference>
<dbReference type="PANTHER" id="PTHR45528:SF1">
    <property type="entry name" value="SENSOR HISTIDINE KINASE CPXA"/>
    <property type="match status" value="1"/>
</dbReference>
<dbReference type="GO" id="GO:0005886">
    <property type="term" value="C:plasma membrane"/>
    <property type="evidence" value="ECO:0007669"/>
    <property type="project" value="UniProtKB-SubCell"/>
</dbReference>
<dbReference type="SUPFAM" id="SSF158472">
    <property type="entry name" value="HAMP domain-like"/>
    <property type="match status" value="1"/>
</dbReference>
<evidence type="ECO:0000256" key="9">
    <source>
        <dbReference type="ARBA" id="ARBA00022777"/>
    </source>
</evidence>
<sequence length="525" mass="58937">MPITSKIIVAILVALTLLFSAMYGLLQWSLDRGMLEYVNQRRAAKLSLLVDNLSAYYAHEGSWQAFYPKSRNWRNMIDMSSAGTAYDEQAWALISQQSEPPSRRVKRRPPPQRNAADDMDWFDDELFEPPPRRHERRPPPQSSSADEFNSASFEPPPRRPNSRHKGRGIKGMKLTLLDANKQPVLGRYHDDFQLMPIELSGETVGWLAAPPAKKITEGIDVAFVKQQNQVFLSISLVMLGIVLLVAIPLSWHLVRPLKRLAAATNELKRGNYHVELDTKGRDELARLARDFQDMATSLEQNDSSRKQWLSDVSHELRTPLSIVKGEIEAMMDGIRPFNRDNLQSLEEEIQHLQKLINDLHEFSSAAVGGLRYYKEELNWQALIASNMQRHQVALSAQSCQLQLSLNAPQAEVWGDATRLNQVLDNIISNSLKYTDSQGTLALQLILQGQNVELTIEDSPPGVPDLALPHLFDHLYRVESSRNRQTGGSGLGLALCQKIIAGHNGQVTAYHSSLGGLGIKITLPQI</sequence>
<keyword evidence="9" id="KW-0418">Kinase</keyword>
<evidence type="ECO:0000256" key="13">
    <source>
        <dbReference type="ARBA" id="ARBA00023136"/>
    </source>
</evidence>
<dbReference type="OrthoDB" id="9804645at2"/>
<comment type="catalytic activity">
    <reaction evidence="1">
        <text>ATP + protein L-histidine = ADP + protein N-phospho-L-histidine.</text>
        <dbReference type="EC" id="2.7.13.3"/>
    </reaction>
</comment>
<keyword evidence="13 15" id="KW-0472">Membrane</keyword>
<reference evidence="18 19" key="1">
    <citation type="submission" date="2018-09" db="EMBL/GenBank/DDBJ databases">
        <authorList>
            <person name="Wang F."/>
        </authorList>
    </citation>
    <scope>NUCLEOTIDE SEQUENCE [LARGE SCALE GENOMIC DNA]</scope>
    <source>
        <strain evidence="18 19">PLHSC7-2</strain>
    </source>
</reference>
<dbReference type="SMART" id="SM00387">
    <property type="entry name" value="HATPase_c"/>
    <property type="match status" value="1"/>
</dbReference>
<proteinExistence type="predicted"/>
<reference evidence="18 19" key="2">
    <citation type="submission" date="2019-01" db="EMBL/GenBank/DDBJ databases">
        <title>Motilimonas pumilus sp. nov., isolated from the gut of sea cucumber (Apostichopus japonicus).</title>
        <authorList>
            <person name="Wang F.-Q."/>
            <person name="Ren L.-H."/>
            <person name="Lin Y.-W."/>
            <person name="Sun G.-H."/>
            <person name="Du Z.-J."/>
            <person name="Zhao J.-X."/>
            <person name="Liu X.-J."/>
            <person name="Liu L.-J."/>
        </authorList>
    </citation>
    <scope>NUCLEOTIDE SEQUENCE [LARGE SCALE GENOMIC DNA]</scope>
    <source>
        <strain evidence="18 19">PLHSC7-2</strain>
    </source>
</reference>
<dbReference type="GO" id="GO:0005524">
    <property type="term" value="F:ATP binding"/>
    <property type="evidence" value="ECO:0007669"/>
    <property type="project" value="UniProtKB-KW"/>
</dbReference>
<keyword evidence="10" id="KW-0067">ATP-binding</keyword>
<organism evidence="18 19">
    <name type="scientific">Motilimonas pumila</name>
    <dbReference type="NCBI Taxonomy" id="2303987"/>
    <lineage>
        <taxon>Bacteria</taxon>
        <taxon>Pseudomonadati</taxon>
        <taxon>Pseudomonadota</taxon>
        <taxon>Gammaproteobacteria</taxon>
        <taxon>Alteromonadales</taxon>
        <taxon>Alteromonadales genera incertae sedis</taxon>
        <taxon>Motilimonas</taxon>
    </lineage>
</organism>
<evidence type="ECO:0000256" key="12">
    <source>
        <dbReference type="ARBA" id="ARBA00023012"/>
    </source>
</evidence>
<feature type="transmembrane region" description="Helical" evidence="15">
    <location>
        <begin position="230"/>
        <end position="251"/>
    </location>
</feature>
<keyword evidence="5" id="KW-0597">Phosphoprotein</keyword>
<evidence type="ECO:0000256" key="4">
    <source>
        <dbReference type="ARBA" id="ARBA00022475"/>
    </source>
</evidence>
<dbReference type="PROSITE" id="PS50109">
    <property type="entry name" value="HIS_KIN"/>
    <property type="match status" value="1"/>
</dbReference>
<dbReference type="InterPro" id="IPR003660">
    <property type="entry name" value="HAMP_dom"/>
</dbReference>
<evidence type="ECO:0000256" key="11">
    <source>
        <dbReference type="ARBA" id="ARBA00022989"/>
    </source>
</evidence>
<evidence type="ECO:0000256" key="3">
    <source>
        <dbReference type="ARBA" id="ARBA00012438"/>
    </source>
</evidence>
<dbReference type="SUPFAM" id="SSF55874">
    <property type="entry name" value="ATPase domain of HSP90 chaperone/DNA topoisomerase II/histidine kinase"/>
    <property type="match status" value="1"/>
</dbReference>
<accession>A0A418YIL8</accession>
<evidence type="ECO:0000256" key="1">
    <source>
        <dbReference type="ARBA" id="ARBA00000085"/>
    </source>
</evidence>
<dbReference type="SMART" id="SM00304">
    <property type="entry name" value="HAMP"/>
    <property type="match status" value="1"/>
</dbReference>
<dbReference type="FunFam" id="3.30.565.10:FF:000006">
    <property type="entry name" value="Sensor histidine kinase WalK"/>
    <property type="match status" value="1"/>
</dbReference>
<evidence type="ECO:0000313" key="19">
    <source>
        <dbReference type="Proteomes" id="UP000283255"/>
    </source>
</evidence>
<keyword evidence="8" id="KW-0547">Nucleotide-binding</keyword>
<dbReference type="InterPro" id="IPR005467">
    <property type="entry name" value="His_kinase_dom"/>
</dbReference>
<evidence type="ECO:0000256" key="10">
    <source>
        <dbReference type="ARBA" id="ARBA00022840"/>
    </source>
</evidence>
<evidence type="ECO:0000256" key="2">
    <source>
        <dbReference type="ARBA" id="ARBA00004651"/>
    </source>
</evidence>
<dbReference type="Gene3D" id="1.10.287.130">
    <property type="match status" value="1"/>
</dbReference>
<keyword evidence="12" id="KW-0902">Two-component regulatory system</keyword>
<dbReference type="Proteomes" id="UP000283255">
    <property type="component" value="Unassembled WGS sequence"/>
</dbReference>
<dbReference type="InterPro" id="IPR003661">
    <property type="entry name" value="HisK_dim/P_dom"/>
</dbReference>
<protein>
    <recommendedName>
        <fullName evidence="3">histidine kinase</fullName>
        <ecNumber evidence="3">2.7.13.3</ecNumber>
    </recommendedName>
</protein>
<dbReference type="InterPro" id="IPR050398">
    <property type="entry name" value="HssS/ArlS-like"/>
</dbReference>
<dbReference type="EC" id="2.7.13.3" evidence="3"/>
<name>A0A418YIL8_9GAMM</name>
<evidence type="ECO:0000259" key="17">
    <source>
        <dbReference type="PROSITE" id="PS50885"/>
    </source>
</evidence>
<feature type="compositionally biased region" description="Polar residues" evidence="14">
    <location>
        <begin position="142"/>
        <end position="152"/>
    </location>
</feature>
<dbReference type="CDD" id="cd06225">
    <property type="entry name" value="HAMP"/>
    <property type="match status" value="1"/>
</dbReference>
<feature type="compositionally biased region" description="Acidic residues" evidence="14">
    <location>
        <begin position="117"/>
        <end position="127"/>
    </location>
</feature>
<evidence type="ECO:0000256" key="6">
    <source>
        <dbReference type="ARBA" id="ARBA00022679"/>
    </source>
</evidence>
<dbReference type="RefSeq" id="WP_119909261.1">
    <property type="nucleotide sequence ID" value="NZ_QZCH01000002.1"/>
</dbReference>
<gene>
    <name evidence="18" type="ORF">D1Z90_02980</name>
</gene>
<dbReference type="Pfam" id="PF02518">
    <property type="entry name" value="HATPase_c"/>
    <property type="match status" value="1"/>
</dbReference>
<feature type="compositionally biased region" description="Basic residues" evidence="14">
    <location>
        <begin position="160"/>
        <end position="170"/>
    </location>
</feature>
<evidence type="ECO:0000313" key="18">
    <source>
        <dbReference type="EMBL" id="RJG50459.1"/>
    </source>
</evidence>
<evidence type="ECO:0000256" key="5">
    <source>
        <dbReference type="ARBA" id="ARBA00022553"/>
    </source>
</evidence>
<keyword evidence="4" id="KW-1003">Cell membrane</keyword>
<keyword evidence="6" id="KW-0808">Transferase</keyword>
<keyword evidence="7 15" id="KW-0812">Transmembrane</keyword>
<dbReference type="PRINTS" id="PR00344">
    <property type="entry name" value="BCTRLSENSOR"/>
</dbReference>
<evidence type="ECO:0000256" key="15">
    <source>
        <dbReference type="SAM" id="Phobius"/>
    </source>
</evidence>
<dbReference type="Pfam" id="PF00672">
    <property type="entry name" value="HAMP"/>
    <property type="match status" value="1"/>
</dbReference>
<evidence type="ECO:0000256" key="14">
    <source>
        <dbReference type="SAM" id="MobiDB-lite"/>
    </source>
</evidence>
<dbReference type="Pfam" id="PF00512">
    <property type="entry name" value="HisKA"/>
    <property type="match status" value="1"/>
</dbReference>
<feature type="transmembrane region" description="Helical" evidence="15">
    <location>
        <begin position="6"/>
        <end position="26"/>
    </location>
</feature>
<comment type="subcellular location">
    <subcellularLocation>
        <location evidence="2">Cell membrane</location>
        <topology evidence="2">Multi-pass membrane protein</topology>
    </subcellularLocation>
</comment>
<comment type="caution">
    <text evidence="18">The sequence shown here is derived from an EMBL/GenBank/DDBJ whole genome shotgun (WGS) entry which is preliminary data.</text>
</comment>
<dbReference type="SMART" id="SM00388">
    <property type="entry name" value="HisKA"/>
    <property type="match status" value="1"/>
</dbReference>
<dbReference type="GO" id="GO:0000155">
    <property type="term" value="F:phosphorelay sensor kinase activity"/>
    <property type="evidence" value="ECO:0007669"/>
    <property type="project" value="InterPro"/>
</dbReference>
<feature type="domain" description="HAMP" evidence="17">
    <location>
        <begin position="251"/>
        <end position="303"/>
    </location>
</feature>
<evidence type="ECO:0000256" key="7">
    <source>
        <dbReference type="ARBA" id="ARBA00022692"/>
    </source>
</evidence>